<feature type="region of interest" description="Disordered" evidence="1">
    <location>
        <begin position="239"/>
        <end position="287"/>
    </location>
</feature>
<sequence>MGWKQIFHLPEEMRFQLAQALQNPEPYTEQVKNAGEPVEQSAKCMSCSTALSFSDEDLLLGSELHNRPLYVSGYIRGQKVSRILIDGGSGVNLMPKTTMKELGITMDKLSSRQTMIHGFNLNGERALGIIRVNLTIDDLSSDTLLHIIDIKTSFKLLLGRPWKHENGVVASTLHQSLKYYRRGERKINGDVKPFTKAGSFFADAKIFEKNDISSEFLPVTISSTGKKYKGYIPPITTVDDNSPHIEKKDEVKIESKPRSTASAVKQEEAQKTSSPILGLMPLLTARR</sequence>
<comment type="caution">
    <text evidence="2">The sequence shown here is derived from an EMBL/GenBank/DDBJ whole genome shotgun (WGS) entry which is preliminary data.</text>
</comment>
<dbReference type="CDD" id="cd00303">
    <property type="entry name" value="retropepsin_like"/>
    <property type="match status" value="1"/>
</dbReference>
<feature type="compositionally biased region" description="Basic and acidic residues" evidence="1">
    <location>
        <begin position="241"/>
        <end position="257"/>
    </location>
</feature>
<dbReference type="InterPro" id="IPR021109">
    <property type="entry name" value="Peptidase_aspartic_dom_sf"/>
</dbReference>
<evidence type="ECO:0000313" key="3">
    <source>
        <dbReference type="Proteomes" id="UP001443914"/>
    </source>
</evidence>
<dbReference type="PANTHER" id="PTHR33240:SF15">
    <property type="entry name" value="GAG-PRO-LIKE PROTEIN"/>
    <property type="match status" value="1"/>
</dbReference>
<organism evidence="2 3">
    <name type="scientific">Saponaria officinalis</name>
    <name type="common">Common soapwort</name>
    <name type="synonym">Lychnis saponaria</name>
    <dbReference type="NCBI Taxonomy" id="3572"/>
    <lineage>
        <taxon>Eukaryota</taxon>
        <taxon>Viridiplantae</taxon>
        <taxon>Streptophyta</taxon>
        <taxon>Embryophyta</taxon>
        <taxon>Tracheophyta</taxon>
        <taxon>Spermatophyta</taxon>
        <taxon>Magnoliopsida</taxon>
        <taxon>eudicotyledons</taxon>
        <taxon>Gunneridae</taxon>
        <taxon>Pentapetalae</taxon>
        <taxon>Caryophyllales</taxon>
        <taxon>Caryophyllaceae</taxon>
        <taxon>Caryophylleae</taxon>
        <taxon>Saponaria</taxon>
    </lineage>
</organism>
<evidence type="ECO:0000256" key="1">
    <source>
        <dbReference type="SAM" id="MobiDB-lite"/>
    </source>
</evidence>
<dbReference type="PANTHER" id="PTHR33240">
    <property type="entry name" value="OS08G0508500 PROTEIN"/>
    <property type="match status" value="1"/>
</dbReference>
<accession>A0AAW1IG06</accession>
<evidence type="ECO:0000313" key="2">
    <source>
        <dbReference type="EMBL" id="KAK9688789.1"/>
    </source>
</evidence>
<dbReference type="Proteomes" id="UP001443914">
    <property type="component" value="Unassembled WGS sequence"/>
</dbReference>
<proteinExistence type="predicted"/>
<keyword evidence="3" id="KW-1185">Reference proteome</keyword>
<dbReference type="Gene3D" id="2.40.70.10">
    <property type="entry name" value="Acid Proteases"/>
    <property type="match status" value="1"/>
</dbReference>
<reference evidence="2" key="1">
    <citation type="submission" date="2024-03" db="EMBL/GenBank/DDBJ databases">
        <title>WGS assembly of Saponaria officinalis var. Norfolk2.</title>
        <authorList>
            <person name="Jenkins J."/>
            <person name="Shu S."/>
            <person name="Grimwood J."/>
            <person name="Barry K."/>
            <person name="Goodstein D."/>
            <person name="Schmutz J."/>
            <person name="Leebens-Mack J."/>
            <person name="Osbourn A."/>
        </authorList>
    </citation>
    <scope>NUCLEOTIDE SEQUENCE [LARGE SCALE GENOMIC DNA]</scope>
    <source>
        <strain evidence="2">JIC</strain>
    </source>
</reference>
<name>A0AAW1IG06_SAPOF</name>
<gene>
    <name evidence="2" type="ORF">RND81_09G011200</name>
</gene>
<dbReference type="AlphaFoldDB" id="A0AAW1IG06"/>
<protein>
    <submittedName>
        <fullName evidence="2">Uncharacterized protein</fullName>
    </submittedName>
</protein>
<dbReference type="SUPFAM" id="SSF50630">
    <property type="entry name" value="Acid proteases"/>
    <property type="match status" value="1"/>
</dbReference>
<dbReference type="EMBL" id="JBDFQZ010000009">
    <property type="protein sequence ID" value="KAK9688789.1"/>
    <property type="molecule type" value="Genomic_DNA"/>
</dbReference>